<evidence type="ECO:0000313" key="1">
    <source>
        <dbReference type="EMBL" id="MCV9388188.1"/>
    </source>
</evidence>
<name>A0ABT3CWW7_9BACT</name>
<dbReference type="InterPro" id="IPR036514">
    <property type="entry name" value="SGNH_hydro_sf"/>
</dbReference>
<evidence type="ECO:0000313" key="2">
    <source>
        <dbReference type="Proteomes" id="UP001300692"/>
    </source>
</evidence>
<protein>
    <recommendedName>
        <fullName evidence="3">T9SS C-terminal target domain-containing protein</fullName>
    </recommendedName>
</protein>
<gene>
    <name evidence="1" type="ORF">N7U62_16015</name>
</gene>
<dbReference type="RefSeq" id="WP_264139022.1">
    <property type="nucleotide sequence ID" value="NZ_JAOYOD010000001.1"/>
</dbReference>
<dbReference type="Gene3D" id="3.40.50.1110">
    <property type="entry name" value="SGNH hydrolase"/>
    <property type="match status" value="1"/>
</dbReference>
<dbReference type="Proteomes" id="UP001300692">
    <property type="component" value="Unassembled WGS sequence"/>
</dbReference>
<evidence type="ECO:0008006" key="3">
    <source>
        <dbReference type="Google" id="ProtNLM"/>
    </source>
</evidence>
<comment type="caution">
    <text evidence="1">The sequence shown here is derived from an EMBL/GenBank/DDBJ whole genome shotgun (WGS) entry which is preliminary data.</text>
</comment>
<dbReference type="PROSITE" id="PS51257">
    <property type="entry name" value="PROKAR_LIPOPROTEIN"/>
    <property type="match status" value="1"/>
</dbReference>
<dbReference type="EMBL" id="JAOYOD010000001">
    <property type="protein sequence ID" value="MCV9388188.1"/>
    <property type="molecule type" value="Genomic_DNA"/>
</dbReference>
<organism evidence="1 2">
    <name type="scientific">Reichenbachiella ulvae</name>
    <dbReference type="NCBI Taxonomy" id="2980104"/>
    <lineage>
        <taxon>Bacteria</taxon>
        <taxon>Pseudomonadati</taxon>
        <taxon>Bacteroidota</taxon>
        <taxon>Cytophagia</taxon>
        <taxon>Cytophagales</taxon>
        <taxon>Reichenbachiellaceae</taxon>
        <taxon>Reichenbachiella</taxon>
    </lineage>
</organism>
<reference evidence="1 2" key="1">
    <citation type="submission" date="2022-10" db="EMBL/GenBank/DDBJ databases">
        <title>Comparative genomics and taxonomic characterization of three novel marine species of genus Reichenbachiella exhibiting antioxidant and polysaccharide degradation activities.</title>
        <authorList>
            <person name="Muhammad N."/>
            <person name="Lee Y.-J."/>
            <person name="Ko J."/>
            <person name="Kim S.-G."/>
        </authorList>
    </citation>
    <scope>NUCLEOTIDE SEQUENCE [LARGE SCALE GENOMIC DNA]</scope>
    <source>
        <strain evidence="1 2">ABR2-5</strain>
    </source>
</reference>
<proteinExistence type="predicted"/>
<accession>A0ABT3CWW7</accession>
<sequence length="322" mass="36620">MNRAIFLLLLITAVSCQDNSKDVDIQEEIETTPRTTELRTYIFGHSLINHEYNVNPVPSNETSVPHWMFLLAEAANYQYGVSGQYGFLPQHDDLPPIPQWGFDIIPTIWSDETGDQFSDVDFNSILITAGNFIQYKGPEETYDGDASDTSPVLSTLTITDWTTSQEEGLDIYIYENWPDMAGYINSFPPTESEFANYQAYTTGDFHQWWLDYHDALVEARPNQSIHMIPVGPILSHLLTETNLSEIPVDILYEDDAPHGRPTVYFLAAMITYSAMYGEMPPADFTIPDIIDSRVAENYAAVREIIWSELEAFEDQDGNSRVW</sequence>
<keyword evidence="2" id="KW-1185">Reference proteome</keyword>